<dbReference type="WBParaSite" id="SBAD_0000101401-mRNA-1">
    <property type="protein sequence ID" value="SBAD_0000101401-mRNA-1"/>
    <property type="gene ID" value="SBAD_0000101401"/>
</dbReference>
<evidence type="ECO:0000313" key="2">
    <source>
        <dbReference type="EMBL" id="VDO92815.1"/>
    </source>
</evidence>
<protein>
    <submittedName>
        <fullName evidence="4">tRNA_int_end_N2 domain-containing protein</fullName>
    </submittedName>
</protein>
<evidence type="ECO:0000313" key="4">
    <source>
        <dbReference type="WBParaSite" id="SBAD_0000101401-mRNA-1"/>
    </source>
</evidence>
<evidence type="ECO:0000256" key="1">
    <source>
        <dbReference type="SAM" id="MobiDB-lite"/>
    </source>
</evidence>
<dbReference type="AlphaFoldDB" id="A0A183IBI8"/>
<evidence type="ECO:0000313" key="3">
    <source>
        <dbReference type="Proteomes" id="UP000270296"/>
    </source>
</evidence>
<reference evidence="2 3" key="2">
    <citation type="submission" date="2018-11" db="EMBL/GenBank/DDBJ databases">
        <authorList>
            <consortium name="Pathogen Informatics"/>
        </authorList>
    </citation>
    <scope>NUCLEOTIDE SEQUENCE [LARGE SCALE GENOMIC DNA]</scope>
</reference>
<keyword evidence="3" id="KW-1185">Reference proteome</keyword>
<reference evidence="4" key="1">
    <citation type="submission" date="2016-06" db="UniProtKB">
        <authorList>
            <consortium name="WormBaseParasite"/>
        </authorList>
    </citation>
    <scope>IDENTIFICATION</scope>
</reference>
<sequence length="289" mass="32895">MGQKWKNGFRILYPEEALYLVDLAVAEVYYNNVALSMEQMFTLAVQQGMAWEHYFVYSYLSRAGYIVVRHRCFSGSDVFSQESVPQLITFTPAPSTSNSSSVMEVAPSDQHVPSCTSSQTIYPCPESKSSAGDTSSDKLEANAAETSPIREFDWPTDTTSLMHSPKPQYLNWDFKKIPIPDNHGYPIISLKPMENTFIPFPVSYTKKMLTYDSRTADRANNYWTKSTKKNEFYRPENFVRTRVRNAKNWGEYKQAIAEKAQSVTSSSGDPQQLKNAAFEWKATGTKLQR</sequence>
<dbReference type="GO" id="GO:0000379">
    <property type="term" value="P:tRNA-type intron splice site recognition and cleavage"/>
    <property type="evidence" value="ECO:0007669"/>
    <property type="project" value="TreeGrafter"/>
</dbReference>
<dbReference type="PANTHER" id="PTHR21027">
    <property type="entry name" value="TRNA-SPLICING ENDONUCLEASE SUBUNIT SEN54"/>
    <property type="match status" value="1"/>
</dbReference>
<proteinExistence type="predicted"/>
<accession>A0A183IBI8</accession>
<dbReference type="InterPro" id="IPR024337">
    <property type="entry name" value="tRNA_splic_suSen54"/>
</dbReference>
<feature type="region of interest" description="Disordered" evidence="1">
    <location>
        <begin position="116"/>
        <end position="146"/>
    </location>
</feature>
<gene>
    <name evidence="2" type="ORF">SBAD_LOCUS982</name>
</gene>
<dbReference type="GO" id="GO:0000214">
    <property type="term" value="C:tRNA-intron endonuclease complex"/>
    <property type="evidence" value="ECO:0007669"/>
    <property type="project" value="TreeGrafter"/>
</dbReference>
<organism evidence="4">
    <name type="scientific">Soboliphyme baturini</name>
    <dbReference type="NCBI Taxonomy" id="241478"/>
    <lineage>
        <taxon>Eukaryota</taxon>
        <taxon>Metazoa</taxon>
        <taxon>Ecdysozoa</taxon>
        <taxon>Nematoda</taxon>
        <taxon>Enoplea</taxon>
        <taxon>Dorylaimia</taxon>
        <taxon>Dioctophymatida</taxon>
        <taxon>Dioctophymatoidea</taxon>
        <taxon>Soboliphymatidae</taxon>
        <taxon>Soboliphyme</taxon>
    </lineage>
</organism>
<dbReference type="Proteomes" id="UP000270296">
    <property type="component" value="Unassembled WGS sequence"/>
</dbReference>
<dbReference type="EMBL" id="UZAM01006674">
    <property type="protein sequence ID" value="VDO92815.1"/>
    <property type="molecule type" value="Genomic_DNA"/>
</dbReference>
<dbReference type="PANTHER" id="PTHR21027:SF1">
    <property type="entry name" value="TRNA-SPLICING ENDONUCLEASE SUBUNIT SEN54"/>
    <property type="match status" value="1"/>
</dbReference>
<dbReference type="OrthoDB" id="408683at2759"/>
<name>A0A183IBI8_9BILA</name>
<dbReference type="Gene3D" id="3.40.1350.150">
    <property type="match status" value="1"/>
</dbReference>
<feature type="compositionally biased region" description="Polar residues" evidence="1">
    <location>
        <begin position="116"/>
        <end position="134"/>
    </location>
</feature>